<evidence type="ECO:0000256" key="7">
    <source>
        <dbReference type="SAM" id="MobiDB-lite"/>
    </source>
</evidence>
<dbReference type="PANTHER" id="PTHR22730:SF1">
    <property type="entry name" value="PROMININ-LIKE PROTEIN"/>
    <property type="match status" value="1"/>
</dbReference>
<evidence type="ECO:0000256" key="1">
    <source>
        <dbReference type="ARBA" id="ARBA00004141"/>
    </source>
</evidence>
<name>B3M7E3_DROAN</name>
<feature type="transmembrane region" description="Helical" evidence="8">
    <location>
        <begin position="384"/>
        <end position="411"/>
    </location>
</feature>
<feature type="compositionally biased region" description="Low complexity" evidence="7">
    <location>
        <begin position="1086"/>
        <end position="1095"/>
    </location>
</feature>
<sequence length="1134" mass="126658">MDALRPYFGAANGFTGMLVSDSERIPEGYISSDGNDIGPKVEDGKWRDYLASQTMLKIFCLWLLLWLLAMIVSGIIYALCCSKCRSFNMASSGKRYCLGSLLGLLALAMVVLLLLAILATIQLDNALEAFPRKSTCHKGTLSKAANDDGDMVDTVSSPLRKLYVSKYEDLLKKVEDTLENEPRVAQSFGAVEDLAHTIQRLGKGFKNLPRIQSLLDEFKKDLPKARRLATQLRDGLRGVKRKLMVHLISECKNRQCQDYYRQNEIRILDLGCLHYDSLPDTEDFMKGIEELSKSNFSTYPEAAAKQLRSLSSSIKDYLNGLLNVVREDLEKGAKTLQEKHDASLELLREVMQNKKSDLEPKKTQNGTSSPPPIQVLRRKLDSSWYITSLIILCVLMVVPVLLLISLLVIFCSIRAATWFLCLTTVAIFALFWLIIIPLLFYLIHGALLHHAFCSGGSGSGSSKGSNSSRSETDIRNILRQCVNNDTLYYVLGLKDHYSLDDFRSDLLEEINKDLTSLEGASMRRDLKAIHPQADEEAQKLLKSNLSSYDSSLFTQHICKQLVPEPKPGPLPEVIRNLESLAGSVDSGSILRNQAIHLRAFLKNLAEPLLSILERMLQALKDVDKVLTAGSGSFKKNIGHVLAKIKEGDEYLGQDMKKFSRNINGVVESSLDDYVRSVDEATKDAEESCQPRAHRESEAKKDNSDLCNRIVKPINGIWFALFLFACLLLPALCCTHYLRCGLRGLDFRSATTLVSMGDDNFVAPSMLPVSLPHCYCYKYLPASPESNVDDIYGDLPKHKTDSKHKLLLQSNEVAGTKKKENPFKMPTWESLGGTMAGILLGPWSCHLNDGLFSLWEKDAQSLGPFNHSQEEQVKPGYCCSLDWLMQLQQSSCPLVRLMIMGLVVLPLYNALLVLVGWRLNCSASTNAKRLILGIQRSRPVKRQAPLPPQAPPRSRRRPAPKPPVQKQCVSECCNYSSRTNPFGCMQRNRELADEYLRRNLQLALDGLQQPLPTPTPALSPPPSPFESEVPSDMDAPESGGDSVTRKSRHNLLSALKRSIFRPIWQRLRSRQSRKKFKNSEANTTNVSACSRDSSCSSISRSSCFYVYYQQRNGWGPGDQLATSETSPSDATPAHI</sequence>
<dbReference type="GO" id="GO:0016020">
    <property type="term" value="C:membrane"/>
    <property type="evidence" value="ECO:0007669"/>
    <property type="project" value="UniProtKB-SubCell"/>
</dbReference>
<keyword evidence="3 8" id="KW-0812">Transmembrane</keyword>
<dbReference type="OrthoDB" id="6229420at2759"/>
<dbReference type="PANTHER" id="PTHR22730">
    <property type="entry name" value="PROMININ PROM PROTEIN"/>
    <property type="match status" value="1"/>
</dbReference>
<comment type="subcellular location">
    <subcellularLocation>
        <location evidence="1">Membrane</location>
        <topology evidence="1">Multi-pass membrane protein</topology>
    </subcellularLocation>
</comment>
<keyword evidence="5 8" id="KW-0472">Membrane</keyword>
<feature type="transmembrane region" description="Helical" evidence="8">
    <location>
        <begin position="101"/>
        <end position="123"/>
    </location>
</feature>
<dbReference type="InParanoid" id="B3M7E3"/>
<dbReference type="InterPro" id="IPR008795">
    <property type="entry name" value="Prominin"/>
</dbReference>
<feature type="transmembrane region" description="Helical" evidence="8">
    <location>
        <begin position="893"/>
        <end position="916"/>
    </location>
</feature>
<feature type="transmembrane region" description="Helical" evidence="8">
    <location>
        <begin position="716"/>
        <end position="737"/>
    </location>
</feature>
<feature type="transmembrane region" description="Helical" evidence="8">
    <location>
        <begin position="55"/>
        <end position="80"/>
    </location>
</feature>
<feature type="region of interest" description="Disordered" evidence="7">
    <location>
        <begin position="939"/>
        <end position="965"/>
    </location>
</feature>
<dbReference type="eggNOG" id="KOG4331">
    <property type="taxonomic scope" value="Eukaryota"/>
</dbReference>
<comment type="similarity">
    <text evidence="2">Belongs to the prominin family.</text>
</comment>
<protein>
    <recommendedName>
        <fullName evidence="11">Prominin-like protein</fullName>
    </recommendedName>
</protein>
<evidence type="ECO:0000313" key="9">
    <source>
        <dbReference type="EMBL" id="EDV39841.2"/>
    </source>
</evidence>
<dbReference type="SMR" id="B3M7E3"/>
<evidence type="ECO:0000256" key="6">
    <source>
        <dbReference type="ARBA" id="ARBA00023180"/>
    </source>
</evidence>
<evidence type="ECO:0000256" key="2">
    <source>
        <dbReference type="ARBA" id="ARBA00006058"/>
    </source>
</evidence>
<evidence type="ECO:0000256" key="3">
    <source>
        <dbReference type="ARBA" id="ARBA00022692"/>
    </source>
</evidence>
<evidence type="ECO:0000256" key="5">
    <source>
        <dbReference type="ARBA" id="ARBA00023136"/>
    </source>
</evidence>
<evidence type="ECO:0000256" key="8">
    <source>
        <dbReference type="SAM" id="Phobius"/>
    </source>
</evidence>
<dbReference type="AlphaFoldDB" id="B3M7E3"/>
<dbReference type="Proteomes" id="UP000007801">
    <property type="component" value="Unassembled WGS sequence"/>
</dbReference>
<dbReference type="EMBL" id="CH902618">
    <property type="protein sequence ID" value="EDV39841.2"/>
    <property type="molecule type" value="Genomic_DNA"/>
</dbReference>
<keyword evidence="6" id="KW-0325">Glycoprotein</keyword>
<feature type="region of interest" description="Disordered" evidence="7">
    <location>
        <begin position="1070"/>
        <end position="1095"/>
    </location>
</feature>
<evidence type="ECO:0008006" key="11">
    <source>
        <dbReference type="Google" id="ProtNLM"/>
    </source>
</evidence>
<feature type="region of interest" description="Disordered" evidence="7">
    <location>
        <begin position="1006"/>
        <end position="1046"/>
    </location>
</feature>
<evidence type="ECO:0000313" key="10">
    <source>
        <dbReference type="Proteomes" id="UP000007801"/>
    </source>
</evidence>
<dbReference type="Pfam" id="PF05478">
    <property type="entry name" value="Prominin"/>
    <property type="match status" value="1"/>
</dbReference>
<dbReference type="HOGENOM" id="CLU_008293_1_0_1"/>
<evidence type="ECO:0000256" key="4">
    <source>
        <dbReference type="ARBA" id="ARBA00022989"/>
    </source>
</evidence>
<accession>B3M7E3</accession>
<feature type="compositionally biased region" description="Pro residues" evidence="7">
    <location>
        <begin position="1010"/>
        <end position="1023"/>
    </location>
</feature>
<keyword evidence="10" id="KW-1185">Reference proteome</keyword>
<gene>
    <name evidence="9" type="primary">Dana\GF10223</name>
    <name evidence="9" type="synonym">dana_GLEANR_10180</name>
    <name evidence="9" type="ORF">GF10223</name>
</gene>
<keyword evidence="4 8" id="KW-1133">Transmembrane helix</keyword>
<proteinExistence type="inferred from homology"/>
<reference evidence="9 10" key="1">
    <citation type="journal article" date="2007" name="Nature">
        <title>Evolution of genes and genomes on the Drosophila phylogeny.</title>
        <authorList>
            <consortium name="Drosophila 12 Genomes Consortium"/>
            <person name="Clark A.G."/>
            <person name="Eisen M.B."/>
            <person name="Smith D.R."/>
            <person name="Bergman C.M."/>
            <person name="Oliver B."/>
            <person name="Markow T.A."/>
            <person name="Kaufman T.C."/>
            <person name="Kellis M."/>
            <person name="Gelbart W."/>
            <person name="Iyer V.N."/>
            <person name="Pollard D.A."/>
            <person name="Sackton T.B."/>
            <person name="Larracuente A.M."/>
            <person name="Singh N.D."/>
            <person name="Abad J.P."/>
            <person name="Abt D.N."/>
            <person name="Adryan B."/>
            <person name="Aguade M."/>
            <person name="Akashi H."/>
            <person name="Anderson W.W."/>
            <person name="Aquadro C.F."/>
            <person name="Ardell D.H."/>
            <person name="Arguello R."/>
            <person name="Artieri C.G."/>
            <person name="Barbash D.A."/>
            <person name="Barker D."/>
            <person name="Barsanti P."/>
            <person name="Batterham P."/>
            <person name="Batzoglou S."/>
            <person name="Begun D."/>
            <person name="Bhutkar A."/>
            <person name="Blanco E."/>
            <person name="Bosak S.A."/>
            <person name="Bradley R.K."/>
            <person name="Brand A.D."/>
            <person name="Brent M.R."/>
            <person name="Brooks A.N."/>
            <person name="Brown R.H."/>
            <person name="Butlin R.K."/>
            <person name="Caggese C."/>
            <person name="Calvi B.R."/>
            <person name="Bernardo de Carvalho A."/>
            <person name="Caspi A."/>
            <person name="Castrezana S."/>
            <person name="Celniker S.E."/>
            <person name="Chang J.L."/>
            <person name="Chapple C."/>
            <person name="Chatterji S."/>
            <person name="Chinwalla A."/>
            <person name="Civetta A."/>
            <person name="Clifton S.W."/>
            <person name="Comeron J.M."/>
            <person name="Costello J.C."/>
            <person name="Coyne J.A."/>
            <person name="Daub J."/>
            <person name="David R.G."/>
            <person name="Delcher A.L."/>
            <person name="Delehaunty K."/>
            <person name="Do C.B."/>
            <person name="Ebling H."/>
            <person name="Edwards K."/>
            <person name="Eickbush T."/>
            <person name="Evans J.D."/>
            <person name="Filipski A."/>
            <person name="Findeiss S."/>
            <person name="Freyhult E."/>
            <person name="Fulton L."/>
            <person name="Fulton R."/>
            <person name="Garcia A.C."/>
            <person name="Gardiner A."/>
            <person name="Garfield D.A."/>
            <person name="Garvin B.E."/>
            <person name="Gibson G."/>
            <person name="Gilbert D."/>
            <person name="Gnerre S."/>
            <person name="Godfrey J."/>
            <person name="Good R."/>
            <person name="Gotea V."/>
            <person name="Gravely B."/>
            <person name="Greenberg A.J."/>
            <person name="Griffiths-Jones S."/>
            <person name="Gross S."/>
            <person name="Guigo R."/>
            <person name="Gustafson E.A."/>
            <person name="Haerty W."/>
            <person name="Hahn M.W."/>
            <person name="Halligan D.L."/>
            <person name="Halpern A.L."/>
            <person name="Halter G.M."/>
            <person name="Han M.V."/>
            <person name="Heger A."/>
            <person name="Hillier L."/>
            <person name="Hinrichs A.S."/>
            <person name="Holmes I."/>
            <person name="Hoskins R.A."/>
            <person name="Hubisz M.J."/>
            <person name="Hultmark D."/>
            <person name="Huntley M.A."/>
            <person name="Jaffe D.B."/>
            <person name="Jagadeeshan S."/>
            <person name="Jeck W.R."/>
            <person name="Johnson J."/>
            <person name="Jones C.D."/>
            <person name="Jordan W.C."/>
            <person name="Karpen G.H."/>
            <person name="Kataoka E."/>
            <person name="Keightley P.D."/>
            <person name="Kheradpour P."/>
            <person name="Kirkness E.F."/>
            <person name="Koerich L.B."/>
            <person name="Kristiansen K."/>
            <person name="Kudrna D."/>
            <person name="Kulathinal R.J."/>
            <person name="Kumar S."/>
            <person name="Kwok R."/>
            <person name="Lander E."/>
            <person name="Langley C.H."/>
            <person name="Lapoint R."/>
            <person name="Lazzaro B.P."/>
            <person name="Lee S.J."/>
            <person name="Levesque L."/>
            <person name="Li R."/>
            <person name="Lin C.F."/>
            <person name="Lin M.F."/>
            <person name="Lindblad-Toh K."/>
            <person name="Llopart A."/>
            <person name="Long M."/>
            <person name="Low L."/>
            <person name="Lozovsky E."/>
            <person name="Lu J."/>
            <person name="Luo M."/>
            <person name="Machado C.A."/>
            <person name="Makalowski W."/>
            <person name="Marzo M."/>
            <person name="Matsuda M."/>
            <person name="Matzkin L."/>
            <person name="McAllister B."/>
            <person name="McBride C.S."/>
            <person name="McKernan B."/>
            <person name="McKernan K."/>
            <person name="Mendez-Lago M."/>
            <person name="Minx P."/>
            <person name="Mollenhauer M.U."/>
            <person name="Montooth K."/>
            <person name="Mount S.M."/>
            <person name="Mu X."/>
            <person name="Myers E."/>
            <person name="Negre B."/>
            <person name="Newfeld S."/>
            <person name="Nielsen R."/>
            <person name="Noor M.A."/>
            <person name="O'Grady P."/>
            <person name="Pachter L."/>
            <person name="Papaceit M."/>
            <person name="Parisi M.J."/>
            <person name="Parisi M."/>
            <person name="Parts L."/>
            <person name="Pedersen J.S."/>
            <person name="Pesole G."/>
            <person name="Phillippy A.M."/>
            <person name="Ponting C.P."/>
            <person name="Pop M."/>
            <person name="Porcelli D."/>
            <person name="Powell J.R."/>
            <person name="Prohaska S."/>
            <person name="Pruitt K."/>
            <person name="Puig M."/>
            <person name="Quesneville H."/>
            <person name="Ram K.R."/>
            <person name="Rand D."/>
            <person name="Rasmussen M.D."/>
            <person name="Reed L.K."/>
            <person name="Reenan R."/>
            <person name="Reily A."/>
            <person name="Remington K.A."/>
            <person name="Rieger T.T."/>
            <person name="Ritchie M.G."/>
            <person name="Robin C."/>
            <person name="Rogers Y.H."/>
            <person name="Rohde C."/>
            <person name="Rozas J."/>
            <person name="Rubenfield M.J."/>
            <person name="Ruiz A."/>
            <person name="Russo S."/>
            <person name="Salzberg S.L."/>
            <person name="Sanchez-Gracia A."/>
            <person name="Saranga D.J."/>
            <person name="Sato H."/>
            <person name="Schaeffer S.W."/>
            <person name="Schatz M.C."/>
            <person name="Schlenke T."/>
            <person name="Schwartz R."/>
            <person name="Segarra C."/>
            <person name="Singh R.S."/>
            <person name="Sirot L."/>
            <person name="Sirota M."/>
            <person name="Sisneros N.B."/>
            <person name="Smith C.D."/>
            <person name="Smith T.F."/>
            <person name="Spieth J."/>
            <person name="Stage D.E."/>
            <person name="Stark A."/>
            <person name="Stephan W."/>
            <person name="Strausberg R.L."/>
            <person name="Strempel S."/>
            <person name="Sturgill D."/>
            <person name="Sutton G."/>
            <person name="Sutton G.G."/>
            <person name="Tao W."/>
            <person name="Teichmann S."/>
            <person name="Tobari Y.N."/>
            <person name="Tomimura Y."/>
            <person name="Tsolas J.M."/>
            <person name="Valente V.L."/>
            <person name="Venter E."/>
            <person name="Venter J.C."/>
            <person name="Vicario S."/>
            <person name="Vieira F.G."/>
            <person name="Vilella A.J."/>
            <person name="Villasante A."/>
            <person name="Walenz B."/>
            <person name="Wang J."/>
            <person name="Wasserman M."/>
            <person name="Watts T."/>
            <person name="Wilson D."/>
            <person name="Wilson R.K."/>
            <person name="Wing R.A."/>
            <person name="Wolfner M.F."/>
            <person name="Wong A."/>
            <person name="Wong G.K."/>
            <person name="Wu C.I."/>
            <person name="Wu G."/>
            <person name="Yamamoto D."/>
            <person name="Yang H.P."/>
            <person name="Yang S.P."/>
            <person name="Yorke J.A."/>
            <person name="Yoshida K."/>
            <person name="Zdobnov E."/>
            <person name="Zhang P."/>
            <person name="Zhang Y."/>
            <person name="Zimin A.V."/>
            <person name="Baldwin J."/>
            <person name="Abdouelleil A."/>
            <person name="Abdulkadir J."/>
            <person name="Abebe A."/>
            <person name="Abera B."/>
            <person name="Abreu J."/>
            <person name="Acer S.C."/>
            <person name="Aftuck L."/>
            <person name="Alexander A."/>
            <person name="An P."/>
            <person name="Anderson E."/>
            <person name="Anderson S."/>
            <person name="Arachi H."/>
            <person name="Azer M."/>
            <person name="Bachantsang P."/>
            <person name="Barry A."/>
            <person name="Bayul T."/>
            <person name="Berlin A."/>
            <person name="Bessette D."/>
            <person name="Bloom T."/>
            <person name="Blye J."/>
            <person name="Boguslavskiy L."/>
            <person name="Bonnet C."/>
            <person name="Boukhgalter B."/>
            <person name="Bourzgui I."/>
            <person name="Brown A."/>
            <person name="Cahill P."/>
            <person name="Channer S."/>
            <person name="Cheshatsang Y."/>
            <person name="Chuda L."/>
            <person name="Citroen M."/>
            <person name="Collymore A."/>
            <person name="Cooke P."/>
            <person name="Costello M."/>
            <person name="D'Aco K."/>
            <person name="Daza R."/>
            <person name="De Haan G."/>
            <person name="DeGray S."/>
            <person name="DeMaso C."/>
            <person name="Dhargay N."/>
            <person name="Dooley K."/>
            <person name="Dooley E."/>
            <person name="Doricent M."/>
            <person name="Dorje P."/>
            <person name="Dorjee K."/>
            <person name="Dupes A."/>
            <person name="Elong R."/>
            <person name="Falk J."/>
            <person name="Farina A."/>
            <person name="Faro S."/>
            <person name="Ferguson D."/>
            <person name="Fisher S."/>
            <person name="Foley C.D."/>
            <person name="Franke A."/>
            <person name="Friedrich D."/>
            <person name="Gadbois L."/>
            <person name="Gearin G."/>
            <person name="Gearin C.R."/>
            <person name="Giannoukos G."/>
            <person name="Goode T."/>
            <person name="Graham J."/>
            <person name="Grandbois E."/>
            <person name="Grewal S."/>
            <person name="Gyaltsen K."/>
            <person name="Hafez N."/>
            <person name="Hagos B."/>
            <person name="Hall J."/>
            <person name="Henson C."/>
            <person name="Hollinger A."/>
            <person name="Honan T."/>
            <person name="Huard M.D."/>
            <person name="Hughes L."/>
            <person name="Hurhula B."/>
            <person name="Husby M.E."/>
            <person name="Kamat A."/>
            <person name="Kanga B."/>
            <person name="Kashin S."/>
            <person name="Khazanovich D."/>
            <person name="Kisner P."/>
            <person name="Lance K."/>
            <person name="Lara M."/>
            <person name="Lee W."/>
            <person name="Lennon N."/>
            <person name="Letendre F."/>
            <person name="LeVine R."/>
            <person name="Lipovsky A."/>
            <person name="Liu X."/>
            <person name="Liu J."/>
            <person name="Liu S."/>
            <person name="Lokyitsang T."/>
            <person name="Lokyitsang Y."/>
            <person name="Lubonja R."/>
            <person name="Lui A."/>
            <person name="MacDonald P."/>
            <person name="Magnisalis V."/>
            <person name="Maru K."/>
            <person name="Matthews C."/>
            <person name="McCusker W."/>
            <person name="McDonough S."/>
            <person name="Mehta T."/>
            <person name="Meldrim J."/>
            <person name="Meneus L."/>
            <person name="Mihai O."/>
            <person name="Mihalev A."/>
            <person name="Mihova T."/>
            <person name="Mittelman R."/>
            <person name="Mlenga V."/>
            <person name="Montmayeur A."/>
            <person name="Mulrain L."/>
            <person name="Navidi A."/>
            <person name="Naylor J."/>
            <person name="Negash T."/>
            <person name="Nguyen T."/>
            <person name="Nguyen N."/>
            <person name="Nicol R."/>
            <person name="Norbu C."/>
            <person name="Norbu N."/>
            <person name="Novod N."/>
            <person name="O'Neill B."/>
            <person name="Osman S."/>
            <person name="Markiewicz E."/>
            <person name="Oyono O.L."/>
            <person name="Patti C."/>
            <person name="Phunkhang P."/>
            <person name="Pierre F."/>
            <person name="Priest M."/>
            <person name="Raghuraman S."/>
            <person name="Rege F."/>
            <person name="Reyes R."/>
            <person name="Rise C."/>
            <person name="Rogov P."/>
            <person name="Ross K."/>
            <person name="Ryan E."/>
            <person name="Settipalli S."/>
            <person name="Shea T."/>
            <person name="Sherpa N."/>
            <person name="Shi L."/>
            <person name="Shih D."/>
            <person name="Sparrow T."/>
            <person name="Spaulding J."/>
            <person name="Stalker J."/>
            <person name="Stange-Thomann N."/>
            <person name="Stavropoulos S."/>
            <person name="Stone C."/>
            <person name="Strader C."/>
            <person name="Tesfaye S."/>
            <person name="Thomson T."/>
            <person name="Thoulutsang Y."/>
            <person name="Thoulutsang D."/>
            <person name="Topham K."/>
            <person name="Topping I."/>
            <person name="Tsamla T."/>
            <person name="Vassiliev H."/>
            <person name="Vo A."/>
            <person name="Wangchuk T."/>
            <person name="Wangdi T."/>
            <person name="Weiand M."/>
            <person name="Wilkinson J."/>
            <person name="Wilson A."/>
            <person name="Yadav S."/>
            <person name="Young G."/>
            <person name="Yu Q."/>
            <person name="Zembek L."/>
            <person name="Zhong D."/>
            <person name="Zimmer A."/>
            <person name="Zwirko Z."/>
            <person name="Jaffe D.B."/>
            <person name="Alvarez P."/>
            <person name="Brockman W."/>
            <person name="Butler J."/>
            <person name="Chin C."/>
            <person name="Gnerre S."/>
            <person name="Grabherr M."/>
            <person name="Kleber M."/>
            <person name="Mauceli E."/>
            <person name="MacCallum I."/>
        </authorList>
    </citation>
    <scope>NUCLEOTIDE SEQUENCE [LARGE SCALE GENOMIC DNA]</scope>
    <source>
        <strain evidence="10">Tucson 14024-0371.13</strain>
    </source>
</reference>
<feature type="transmembrane region" description="Helical" evidence="8">
    <location>
        <begin position="418"/>
        <end position="443"/>
    </location>
</feature>
<organism evidence="9 10">
    <name type="scientific">Drosophila ananassae</name>
    <name type="common">Fruit fly</name>
    <dbReference type="NCBI Taxonomy" id="7217"/>
    <lineage>
        <taxon>Eukaryota</taxon>
        <taxon>Metazoa</taxon>
        <taxon>Ecdysozoa</taxon>
        <taxon>Arthropoda</taxon>
        <taxon>Hexapoda</taxon>
        <taxon>Insecta</taxon>
        <taxon>Pterygota</taxon>
        <taxon>Neoptera</taxon>
        <taxon>Endopterygota</taxon>
        <taxon>Diptera</taxon>
        <taxon>Brachycera</taxon>
        <taxon>Muscomorpha</taxon>
        <taxon>Ephydroidea</taxon>
        <taxon>Drosophilidae</taxon>
        <taxon>Drosophila</taxon>
        <taxon>Sophophora</taxon>
    </lineage>
</organism>